<dbReference type="PROSITE" id="PS50902">
    <property type="entry name" value="FLAVODOXIN_LIKE"/>
    <property type="match status" value="1"/>
</dbReference>
<reference evidence="10" key="1">
    <citation type="journal article" date="2010" name="Insect Mol. Biol.">
        <title>The draft genome sequence of Arsenophonus nasoniae, son-killer bacterium of Nasonia vitripennis, reveals genes associated with virulence and symbiosis.</title>
        <authorList>
            <person name="Wilkes T."/>
            <person name="Darby A.C."/>
            <person name="Choi J."/>
            <person name="Colborne J.K."/>
            <person name="Werren J.H."/>
            <person name="Hurst G.D.D."/>
        </authorList>
    </citation>
    <scope>NUCLEOTIDE SEQUENCE</scope>
</reference>
<dbReference type="Pfam" id="PF00258">
    <property type="entry name" value="Flavodoxin_1"/>
    <property type="match status" value="1"/>
</dbReference>
<dbReference type="KEGG" id="ans:ArsFIN_31630"/>
<evidence type="ECO:0000313" key="12">
    <source>
        <dbReference type="Proteomes" id="UP000295134"/>
    </source>
</evidence>
<evidence type="ECO:0000313" key="10">
    <source>
        <dbReference type="EMBL" id="CBA74874.1"/>
    </source>
</evidence>
<protein>
    <recommendedName>
        <fullName evidence="8">Flavodoxin</fullName>
    </recommendedName>
</protein>
<dbReference type="PROSITE" id="PS00201">
    <property type="entry name" value="FLAVODOXIN"/>
    <property type="match status" value="1"/>
</dbReference>
<proteinExistence type="inferred from homology"/>
<keyword evidence="7 8" id="KW-0249">Electron transport</keyword>
<dbReference type="SUPFAM" id="SSF52218">
    <property type="entry name" value="Flavoproteins"/>
    <property type="match status" value="1"/>
</dbReference>
<sequence>MTTRCKMKIGLFYGSSTCYTEMVAEKIQYNLGEELVDLYNIKDISPQLMENYQILILGIPTWDFGELQEDWQTIWDELCSLNLAGKIVSLYGLGDQIDYGDWFLDALGMLYQQLSRMQVKFVGFWPTTGYNFSSLKPLTTDGNQFVGLALDETNQFEQTDERIEQWCMQILNEIEALL</sequence>
<dbReference type="PANTHER" id="PTHR42809:SF3">
    <property type="entry name" value="FLAVODOXIN 2"/>
    <property type="match status" value="1"/>
</dbReference>
<keyword evidence="6 8" id="KW-0288">FMN</keyword>
<gene>
    <name evidence="11" type="primary">fldB</name>
    <name evidence="10" type="ORF">ARN_25700</name>
    <name evidence="11" type="ORF">ArsFIN_31630</name>
</gene>
<evidence type="ECO:0000259" key="9">
    <source>
        <dbReference type="PROSITE" id="PS50902"/>
    </source>
</evidence>
<dbReference type="GO" id="GO:0010181">
    <property type="term" value="F:FMN binding"/>
    <property type="evidence" value="ECO:0007669"/>
    <property type="project" value="UniProtKB-UniRule"/>
</dbReference>
<dbReference type="InterPro" id="IPR008254">
    <property type="entry name" value="Flavodoxin/NO_synth"/>
</dbReference>
<dbReference type="Proteomes" id="UP000295134">
    <property type="component" value="Chromosome"/>
</dbReference>
<accession>D2U1X4</accession>
<dbReference type="NCBIfam" id="NF009023">
    <property type="entry name" value="PRK12359.1"/>
    <property type="match status" value="1"/>
</dbReference>
<dbReference type="EMBL" id="CP038613">
    <property type="protein sequence ID" value="QBY44577.1"/>
    <property type="molecule type" value="Genomic_DNA"/>
</dbReference>
<organism evidence="10">
    <name type="scientific">Arsenophonus nasoniae</name>
    <name type="common">son-killer infecting Nasonia vitripennis</name>
    <dbReference type="NCBI Taxonomy" id="638"/>
    <lineage>
        <taxon>Bacteria</taxon>
        <taxon>Pseudomonadati</taxon>
        <taxon>Pseudomonadota</taxon>
        <taxon>Gammaproteobacteria</taxon>
        <taxon>Enterobacterales</taxon>
        <taxon>Morganellaceae</taxon>
        <taxon>Arsenophonus</taxon>
    </lineage>
</organism>
<evidence type="ECO:0000256" key="5">
    <source>
        <dbReference type="ARBA" id="ARBA00022630"/>
    </source>
</evidence>
<keyword evidence="5 8" id="KW-0285">Flavoprotein</keyword>
<dbReference type="InterPro" id="IPR001226">
    <property type="entry name" value="Flavodoxin_CS"/>
</dbReference>
<evidence type="ECO:0000256" key="3">
    <source>
        <dbReference type="ARBA" id="ARBA00005267"/>
    </source>
</evidence>
<dbReference type="NCBIfam" id="TIGR01752">
    <property type="entry name" value="flav_long"/>
    <property type="match status" value="1"/>
</dbReference>
<evidence type="ECO:0000313" key="11">
    <source>
        <dbReference type="EMBL" id="QBY44577.1"/>
    </source>
</evidence>
<feature type="domain" description="Flavodoxin-like" evidence="9">
    <location>
        <begin position="9"/>
        <end position="171"/>
    </location>
</feature>
<comment type="similarity">
    <text evidence="3 8">Belongs to the flavodoxin family.</text>
</comment>
<dbReference type="AlphaFoldDB" id="D2U1X4"/>
<evidence type="ECO:0000256" key="8">
    <source>
        <dbReference type="PIRNR" id="PIRNR038996"/>
    </source>
</evidence>
<dbReference type="PANTHER" id="PTHR42809">
    <property type="entry name" value="FLAVODOXIN 2"/>
    <property type="match status" value="1"/>
</dbReference>
<evidence type="ECO:0000256" key="7">
    <source>
        <dbReference type="ARBA" id="ARBA00022982"/>
    </source>
</evidence>
<comment type="function">
    <text evidence="2 8">Low-potential electron donor to a number of redox enzymes.</text>
</comment>
<dbReference type="Gene3D" id="3.40.50.360">
    <property type="match status" value="1"/>
</dbReference>
<dbReference type="InterPro" id="IPR050619">
    <property type="entry name" value="Flavodoxin"/>
</dbReference>
<reference evidence="11 12" key="2">
    <citation type="submission" date="2019-03" db="EMBL/GenBank/DDBJ databases">
        <title>Long-read sequencing reveals hyperdense prophage content in a complex bacterial symbiont genome.</title>
        <authorList>
            <person name="Frost C.L."/>
            <person name="Siozios S."/>
            <person name="Nadal-Jimenez P."/>
            <person name="Brockhurst M.A."/>
            <person name="King K.C."/>
            <person name="Darby A.C."/>
            <person name="Hurst G.D.D."/>
        </authorList>
    </citation>
    <scope>NUCLEOTIDE SEQUENCE [LARGE SCALE GENOMIC DNA]</scope>
    <source>
        <strain evidence="11 12">FIN</strain>
    </source>
</reference>
<name>D2U1X4_9GAMM</name>
<dbReference type="PIRSF" id="PIRSF038996">
    <property type="entry name" value="FldA"/>
    <property type="match status" value="1"/>
</dbReference>
<dbReference type="GO" id="GO:0009055">
    <property type="term" value="F:electron transfer activity"/>
    <property type="evidence" value="ECO:0007669"/>
    <property type="project" value="UniProtKB-UniRule"/>
</dbReference>
<evidence type="ECO:0000256" key="2">
    <source>
        <dbReference type="ARBA" id="ARBA00003297"/>
    </source>
</evidence>
<evidence type="ECO:0000256" key="1">
    <source>
        <dbReference type="ARBA" id="ARBA00001917"/>
    </source>
</evidence>
<evidence type="ECO:0000256" key="4">
    <source>
        <dbReference type="ARBA" id="ARBA00022448"/>
    </source>
</evidence>
<dbReference type="InterPro" id="IPR029039">
    <property type="entry name" value="Flavoprotein-like_sf"/>
</dbReference>
<dbReference type="InterPro" id="IPR010086">
    <property type="entry name" value="Flavodoxin_lc"/>
</dbReference>
<keyword evidence="4 8" id="KW-0813">Transport</keyword>
<dbReference type="EMBL" id="FN545246">
    <property type="protein sequence ID" value="CBA74874.1"/>
    <property type="molecule type" value="Genomic_DNA"/>
</dbReference>
<comment type="cofactor">
    <cofactor evidence="1 8">
        <name>FMN</name>
        <dbReference type="ChEBI" id="CHEBI:58210"/>
    </cofactor>
</comment>
<evidence type="ECO:0000256" key="6">
    <source>
        <dbReference type="ARBA" id="ARBA00022643"/>
    </source>
</evidence>